<keyword evidence="1" id="KW-1133">Transmembrane helix</keyword>
<protein>
    <submittedName>
        <fullName evidence="2">Uncharacterized protein</fullName>
    </submittedName>
</protein>
<dbReference type="AlphaFoldDB" id="A0A8T1R4V0"/>
<dbReference type="Proteomes" id="UP000811609">
    <property type="component" value="Chromosome 3"/>
</dbReference>
<organism evidence="2 3">
    <name type="scientific">Carya illinoinensis</name>
    <name type="common">Pecan</name>
    <dbReference type="NCBI Taxonomy" id="32201"/>
    <lineage>
        <taxon>Eukaryota</taxon>
        <taxon>Viridiplantae</taxon>
        <taxon>Streptophyta</taxon>
        <taxon>Embryophyta</taxon>
        <taxon>Tracheophyta</taxon>
        <taxon>Spermatophyta</taxon>
        <taxon>Magnoliopsida</taxon>
        <taxon>eudicotyledons</taxon>
        <taxon>Gunneridae</taxon>
        <taxon>Pentapetalae</taxon>
        <taxon>rosids</taxon>
        <taxon>fabids</taxon>
        <taxon>Fagales</taxon>
        <taxon>Juglandaceae</taxon>
        <taxon>Carya</taxon>
    </lineage>
</organism>
<gene>
    <name evidence="2" type="ORF">CIPAW_03G171800</name>
</gene>
<name>A0A8T1R4V0_CARIL</name>
<keyword evidence="1" id="KW-0472">Membrane</keyword>
<keyword evidence="1" id="KW-0812">Transmembrane</keyword>
<feature type="transmembrane region" description="Helical" evidence="1">
    <location>
        <begin position="57"/>
        <end position="77"/>
    </location>
</feature>
<proteinExistence type="predicted"/>
<sequence>MLNGGTLVFNKSKAYFGLRERGISIVWLDPSHYLLVKIFEKVRLAYHIPIVTDVHEALQASFCFLVVALFLLFYFYLDMSLHMAAAIFVDWVYTLIQSILDNNLA</sequence>
<accession>A0A8T1R4V0</accession>
<dbReference type="EMBL" id="CM031811">
    <property type="protein sequence ID" value="KAG6661403.1"/>
    <property type="molecule type" value="Genomic_DNA"/>
</dbReference>
<evidence type="ECO:0000256" key="1">
    <source>
        <dbReference type="SAM" id="Phobius"/>
    </source>
</evidence>
<keyword evidence="3" id="KW-1185">Reference proteome</keyword>
<reference evidence="2" key="1">
    <citation type="submission" date="2020-12" db="EMBL/GenBank/DDBJ databases">
        <title>WGS assembly of Carya illinoinensis cv. Pawnee.</title>
        <authorList>
            <person name="Platts A."/>
            <person name="Shu S."/>
            <person name="Wright S."/>
            <person name="Barry K."/>
            <person name="Edger P."/>
            <person name="Pires J.C."/>
            <person name="Schmutz J."/>
        </authorList>
    </citation>
    <scope>NUCLEOTIDE SEQUENCE</scope>
    <source>
        <tissue evidence="2">Leaf</tissue>
    </source>
</reference>
<evidence type="ECO:0000313" key="3">
    <source>
        <dbReference type="Proteomes" id="UP000811609"/>
    </source>
</evidence>
<evidence type="ECO:0000313" key="2">
    <source>
        <dbReference type="EMBL" id="KAG6661403.1"/>
    </source>
</evidence>
<comment type="caution">
    <text evidence="2">The sequence shown here is derived from an EMBL/GenBank/DDBJ whole genome shotgun (WGS) entry which is preliminary data.</text>
</comment>